<dbReference type="GO" id="GO:0008168">
    <property type="term" value="F:methyltransferase activity"/>
    <property type="evidence" value="ECO:0007669"/>
    <property type="project" value="UniProtKB-KW"/>
</dbReference>
<organism evidence="2 3">
    <name type="scientific">Dissulfuribacter thermophilus</name>
    <dbReference type="NCBI Taxonomy" id="1156395"/>
    <lineage>
        <taxon>Bacteria</taxon>
        <taxon>Pseudomonadati</taxon>
        <taxon>Thermodesulfobacteriota</taxon>
        <taxon>Dissulfuribacteria</taxon>
        <taxon>Dissulfuribacterales</taxon>
        <taxon>Dissulfuribacteraceae</taxon>
        <taxon>Dissulfuribacter</taxon>
    </lineage>
</organism>
<dbReference type="EMBL" id="MAGO01000009">
    <property type="protein sequence ID" value="OCC14778.1"/>
    <property type="molecule type" value="Genomic_DNA"/>
</dbReference>
<dbReference type="GO" id="GO:0032259">
    <property type="term" value="P:methylation"/>
    <property type="evidence" value="ECO:0007669"/>
    <property type="project" value="UniProtKB-KW"/>
</dbReference>
<dbReference type="OrthoDB" id="3197274at2"/>
<keyword evidence="2" id="KW-0808">Transferase</keyword>
<dbReference type="PATRIC" id="fig|1156395.6.peg.1853"/>
<name>A0A1B9F4B5_9BACT</name>
<accession>A0A1B9F4B5</accession>
<dbReference type="InterPro" id="IPR009537">
    <property type="entry name" value="DUF1156"/>
</dbReference>
<comment type="caution">
    <text evidence="2">The sequence shown here is derived from an EMBL/GenBank/DDBJ whole genome shotgun (WGS) entry which is preliminary data.</text>
</comment>
<gene>
    <name evidence="2" type="ORF">DBT_1838</name>
</gene>
<reference evidence="2 3" key="1">
    <citation type="submission" date="2016-06" db="EMBL/GenBank/DDBJ databases">
        <title>Respiratory ammonification of nitrate coupled to the oxidation of elemental sulfur in deep-sea autotrophic thermophilic bacteria.</title>
        <authorList>
            <person name="Slobodkina G.B."/>
            <person name="Mardanov A.V."/>
            <person name="Ravin N.V."/>
            <person name="Frolova A.A."/>
            <person name="Viryasiv M.B."/>
            <person name="Chernyh N.A."/>
            <person name="Bonch-Osmolovskaya E.A."/>
            <person name="Slobodkin A.I."/>
        </authorList>
    </citation>
    <scope>NUCLEOTIDE SEQUENCE [LARGE SCALE GENOMIC DNA]</scope>
    <source>
        <strain evidence="2 3">S69</strain>
    </source>
</reference>
<proteinExistence type="predicted"/>
<dbReference type="AlphaFoldDB" id="A0A1B9F4B5"/>
<dbReference type="STRING" id="1156395.DBT_1838"/>
<keyword evidence="2" id="KW-0489">Methyltransferase</keyword>
<evidence type="ECO:0000313" key="3">
    <source>
        <dbReference type="Proteomes" id="UP000093080"/>
    </source>
</evidence>
<dbReference type="RefSeq" id="WP_067619284.1">
    <property type="nucleotide sequence ID" value="NZ_MAGO01000009.1"/>
</dbReference>
<evidence type="ECO:0000259" key="1">
    <source>
        <dbReference type="Pfam" id="PF06634"/>
    </source>
</evidence>
<protein>
    <submittedName>
        <fullName evidence="2">Adenine-specific DNA methylase containing a Zn-ribbon</fullName>
    </submittedName>
</protein>
<feature type="domain" description="DUF1156" evidence="1">
    <location>
        <begin position="11"/>
        <end position="77"/>
    </location>
</feature>
<keyword evidence="3" id="KW-1185">Reference proteome</keyword>
<evidence type="ECO:0000313" key="2">
    <source>
        <dbReference type="EMBL" id="OCC14778.1"/>
    </source>
</evidence>
<sequence>MTYRKKLIEVALPLEAINQGAKPETENPFLKGHPRAVHNWWARTPLSVARAILFAQLIDDPGNDLPPKDARAKREELLQLVARIATWEATTDYELIDKARKLIRQQFNGNMPEFWDMFGGRASIPLEAQRLGLKVTSSDLNPVAVTIQRALLEYPQKFSGKPPVHPTDDNLLTQGNWRGAQGLAEDIRWYGRWVCQKAKQQLANLYPHGPGGEAVFAWIWARTIPSPDPSTKGAAVPLVRSMKLAGKKHPVWVHLKVDRENNSYSFSIDTTEPTIKTTVSGKNKGATCILSGANIPFAHIRESARNGQMGIRLMAFVCQGNRARHYYAPTEEQEQIALSAQPEWRPDCELPKKHRNFQPPVYGMDNVGDLFTNRQLVAFNTFARIINEDVKKAVLARTDNDVEYTDALVTYLACALSRMADYHCNLCTWNPTNENVSHLFQRQAIPMAWDFCEANPIEGKLSYEVATEWVASSLTNLPENRIPARVRQLDACRAELDFEQGAVISTDPPYYDNISYAELGDFFYCWLRKVLRSVDPQTFATLNTPKAPELIASPTRHGSVEKAEEHFRSGFQAVFRNLLAVSRDDVPCTIYYAFKQEETDKSTDNRASTGWETMLTGLIEAGFQITGTWPVRTTKKARSVAKDANALASAIVLVTRKRRVDASLATRKEFIAALRRELPQAVAGLTQSNIAPVDLAQASIGPGISVFSRYAHVLEADGSYMTVRAALELINRVLDEVFAEQEGEFDADTRWALAWFEQYGMDEGEFGEAETLSRAKNTAVNGLVDAGLITARSGKVRLIPRDQMPKDWDPATESRLTVWEATQHLIRALDQDGESGAARLLRKLGGLGETARDLAYRLFSICERKGWSGEALAYNSLVIAWPEISRLAMSQEVGKERLRNKELF</sequence>
<dbReference type="Pfam" id="PF06634">
    <property type="entry name" value="DUF1156"/>
    <property type="match status" value="1"/>
</dbReference>
<dbReference type="Proteomes" id="UP000093080">
    <property type="component" value="Unassembled WGS sequence"/>
</dbReference>